<dbReference type="InterPro" id="IPR003018">
    <property type="entry name" value="GAF"/>
</dbReference>
<proteinExistence type="predicted"/>
<organism evidence="2 3">
    <name type="scientific">Flexivirga oryzae</name>
    <dbReference type="NCBI Taxonomy" id="1794944"/>
    <lineage>
        <taxon>Bacteria</taxon>
        <taxon>Bacillati</taxon>
        <taxon>Actinomycetota</taxon>
        <taxon>Actinomycetes</taxon>
        <taxon>Micrococcales</taxon>
        <taxon>Dermacoccaceae</taxon>
        <taxon>Flexivirga</taxon>
    </lineage>
</organism>
<dbReference type="EMBL" id="JACHVQ010000001">
    <property type="protein sequence ID" value="MBB2891524.1"/>
    <property type="molecule type" value="Genomic_DNA"/>
</dbReference>
<protein>
    <recommendedName>
        <fullName evidence="1">GAF domain-containing protein</fullName>
    </recommendedName>
</protein>
<evidence type="ECO:0000259" key="1">
    <source>
        <dbReference type="Pfam" id="PF01590"/>
    </source>
</evidence>
<comment type="caution">
    <text evidence="2">The sequence shown here is derived from an EMBL/GenBank/DDBJ whole genome shotgun (WGS) entry which is preliminary data.</text>
</comment>
<name>A0A839N657_9MICO</name>
<dbReference type="Pfam" id="PF01590">
    <property type="entry name" value="GAF"/>
    <property type="match status" value="1"/>
</dbReference>
<dbReference type="RefSeq" id="WP_183319784.1">
    <property type="nucleotide sequence ID" value="NZ_JACHVQ010000001.1"/>
</dbReference>
<evidence type="ECO:0000313" key="3">
    <source>
        <dbReference type="Proteomes" id="UP000559182"/>
    </source>
</evidence>
<keyword evidence="3" id="KW-1185">Reference proteome</keyword>
<dbReference type="Gene3D" id="3.30.450.40">
    <property type="match status" value="1"/>
</dbReference>
<feature type="domain" description="GAF" evidence="1">
    <location>
        <begin position="74"/>
        <end position="187"/>
    </location>
</feature>
<dbReference type="Proteomes" id="UP000559182">
    <property type="component" value="Unassembled WGS sequence"/>
</dbReference>
<reference evidence="2 3" key="1">
    <citation type="submission" date="2020-08" db="EMBL/GenBank/DDBJ databases">
        <title>Sequencing the genomes of 1000 actinobacteria strains.</title>
        <authorList>
            <person name="Klenk H.-P."/>
        </authorList>
    </citation>
    <scope>NUCLEOTIDE SEQUENCE [LARGE SCALE GENOMIC DNA]</scope>
    <source>
        <strain evidence="2 3">DSM 105369</strain>
    </source>
</reference>
<sequence length="411" mass="44102">MTPRPAASMRAQVADSWYRSAAAGVDPDAAEAPITLSSDTLRDYRVAHPLARILPVLDDVLGEAAIACESLMAVTDSQGQLLWVRGHAAALRKAESICFVEGSNWDERVAGTNAPGMVLALNEAAQVAGVEHFRRTVQAWGCAAAPIRDPVGGGILGVLDVTGAARVVGPQTLAMVRAAARVAEMELARALRPRSAPPAAPGRRPRIRLEVLGRSEAVLTVHPAHGEHASRLRLSPRHSEILLLLAGTPSGLSGPELGVELYEEDVVSSTLRAEMTRLRALLGEELLESRPYRLAAEITSDWLAVQAHLTVGDVAAAMRGYRGPVLPRSVAPGACRVRDSVQSALREAVLRSAQPELMSQWTRSSWGADDYQMWLMQSQTLDRHSPLLPMVQGQLHRLDIGLGSTHPPTGR</sequence>
<dbReference type="AlphaFoldDB" id="A0A839N657"/>
<accession>A0A839N657</accession>
<dbReference type="InterPro" id="IPR029016">
    <property type="entry name" value="GAF-like_dom_sf"/>
</dbReference>
<gene>
    <name evidence="2" type="ORF">FHU39_001508</name>
</gene>
<evidence type="ECO:0000313" key="2">
    <source>
        <dbReference type="EMBL" id="MBB2891524.1"/>
    </source>
</evidence>